<dbReference type="Gene3D" id="3.10.520.10">
    <property type="entry name" value="ApbE-like domains"/>
    <property type="match status" value="1"/>
</dbReference>
<dbReference type="InterPro" id="IPR003374">
    <property type="entry name" value="ApbE-like_sf"/>
</dbReference>
<evidence type="ECO:0000313" key="1">
    <source>
        <dbReference type="EMBL" id="APX71381.1"/>
    </source>
</evidence>
<accession>A0A1P8Q0N0</accession>
<reference evidence="2" key="1">
    <citation type="submission" date="2016-12" db="EMBL/GenBank/DDBJ databases">
        <authorList>
            <person name="Jung M.Y."/>
            <person name="Lee S.H."/>
        </authorList>
    </citation>
    <scope>NUCLEOTIDE SEQUENCE [LARGE SCALE GENOMIC DNA]</scope>
    <source>
        <strain evidence="2">WiKim39</strain>
    </source>
</reference>
<dbReference type="STRING" id="1847728.BTM29_01900"/>
<dbReference type="SUPFAM" id="SSF143631">
    <property type="entry name" value="ApbE-like"/>
    <property type="match status" value="1"/>
</dbReference>
<protein>
    <recommendedName>
        <fullName evidence="3">FAD:protein FMN transferase</fullName>
    </recommendedName>
</protein>
<dbReference type="KEGG" id="lalw:BTM29_01900"/>
<organism evidence="1 2">
    <name type="scientific">Companilactobacillus allii</name>
    <dbReference type="NCBI Taxonomy" id="1847728"/>
    <lineage>
        <taxon>Bacteria</taxon>
        <taxon>Bacillati</taxon>
        <taxon>Bacillota</taxon>
        <taxon>Bacilli</taxon>
        <taxon>Lactobacillales</taxon>
        <taxon>Lactobacillaceae</taxon>
        <taxon>Companilactobacillus</taxon>
    </lineage>
</organism>
<gene>
    <name evidence="1" type="ORF">BTM29_01900</name>
</gene>
<evidence type="ECO:0008006" key="3">
    <source>
        <dbReference type="Google" id="ProtNLM"/>
    </source>
</evidence>
<name>A0A1P8Q0N0_9LACO</name>
<dbReference type="AlphaFoldDB" id="A0A1P8Q0N0"/>
<dbReference type="RefSeq" id="WP_076613885.1">
    <property type="nucleotide sequence ID" value="NZ_CP019323.1"/>
</dbReference>
<sequence length="255" mass="29055">MIKFLNKTINSMNIPFTIRIALKNSDSQADNIMIDTYERMNRYLEQMDLKFSPFRENSLVSKFQRGNREPLLNSEVFESVYSKTVIIGELSNGSFDVYFNGDPTRLIKSYTIERAFDKFLVPLFDYDNIVGISLEGDGDTKFAVRPSTDFEWELGTSLETYNLRYGAISTVEINGREKYLKKDELDAIQSIAIVGDNLIDTNIWANVGLASGTNKFVNLIENSYLSGMLIDNEESITFAEGILNRNNHAEEVKIK</sequence>
<dbReference type="EMBL" id="CP019323">
    <property type="protein sequence ID" value="APX71381.1"/>
    <property type="molecule type" value="Genomic_DNA"/>
</dbReference>
<dbReference type="OrthoDB" id="9778595at2"/>
<proteinExistence type="predicted"/>
<keyword evidence="2" id="KW-1185">Reference proteome</keyword>
<evidence type="ECO:0000313" key="2">
    <source>
        <dbReference type="Proteomes" id="UP000187499"/>
    </source>
</evidence>
<dbReference type="Proteomes" id="UP000187499">
    <property type="component" value="Chromosome"/>
</dbReference>